<dbReference type="SUPFAM" id="SSF81301">
    <property type="entry name" value="Nucleotidyltransferase"/>
    <property type="match status" value="1"/>
</dbReference>
<evidence type="ECO:0000256" key="8">
    <source>
        <dbReference type="ARBA" id="ARBA00022842"/>
    </source>
</evidence>
<evidence type="ECO:0000256" key="9">
    <source>
        <dbReference type="ARBA" id="ARBA00038276"/>
    </source>
</evidence>
<keyword evidence="6" id="KW-0547">Nucleotide-binding</keyword>
<evidence type="ECO:0000256" key="4">
    <source>
        <dbReference type="ARBA" id="ARBA00022695"/>
    </source>
</evidence>
<reference evidence="11 12" key="1">
    <citation type="journal article" date="2011" name="J. Bacteriol.">
        <title>Draft genome sequence of the anoxygenic filamentous phototrophic bacterium Oscillochloris trichoides subsp. DG-6.</title>
        <authorList>
            <person name="Kuznetsov B.B."/>
            <person name="Ivanovsky R.N."/>
            <person name="Keppen O.I."/>
            <person name="Sukhacheva M.V."/>
            <person name="Bumazhkin B.K."/>
            <person name="Patutina E.O."/>
            <person name="Beletsky A.V."/>
            <person name="Mardanov A.V."/>
            <person name="Baslerov R.V."/>
            <person name="Panteleeva A.N."/>
            <person name="Kolganova T.V."/>
            <person name="Ravin N.V."/>
            <person name="Skryabin K.G."/>
        </authorList>
    </citation>
    <scope>NUCLEOTIDE SEQUENCE [LARGE SCALE GENOMIC DNA]</scope>
    <source>
        <strain evidence="11 12">DG-6</strain>
    </source>
</reference>
<dbReference type="Proteomes" id="UP000054010">
    <property type="component" value="Unassembled WGS sequence"/>
</dbReference>
<dbReference type="CDD" id="cd05403">
    <property type="entry name" value="NT_KNTase_like"/>
    <property type="match status" value="1"/>
</dbReference>
<keyword evidence="7" id="KW-0067">ATP-binding</keyword>
<dbReference type="eggNOG" id="COG1669">
    <property type="taxonomic scope" value="Bacteria"/>
</dbReference>
<evidence type="ECO:0000256" key="6">
    <source>
        <dbReference type="ARBA" id="ARBA00022741"/>
    </source>
</evidence>
<dbReference type="EMBL" id="ADVR01000030">
    <property type="protein sequence ID" value="EFO81007.1"/>
    <property type="molecule type" value="Genomic_DNA"/>
</dbReference>
<comment type="caution">
    <text evidence="11">The sequence shown here is derived from an EMBL/GenBank/DDBJ whole genome shotgun (WGS) entry which is preliminary data.</text>
</comment>
<proteinExistence type="inferred from homology"/>
<comment type="cofactor">
    <cofactor evidence="1">
        <name>Mg(2+)</name>
        <dbReference type="ChEBI" id="CHEBI:18420"/>
    </cofactor>
</comment>
<comment type="similarity">
    <text evidence="9">Belongs to the MntA antitoxin family.</text>
</comment>
<evidence type="ECO:0000313" key="11">
    <source>
        <dbReference type="EMBL" id="EFO81007.1"/>
    </source>
</evidence>
<evidence type="ECO:0000256" key="2">
    <source>
        <dbReference type="ARBA" id="ARBA00022649"/>
    </source>
</evidence>
<evidence type="ECO:0000256" key="3">
    <source>
        <dbReference type="ARBA" id="ARBA00022679"/>
    </source>
</evidence>
<dbReference type="InterPro" id="IPR052038">
    <property type="entry name" value="Type-VII_TA_antitoxin"/>
</dbReference>
<protein>
    <recommendedName>
        <fullName evidence="10">Polymerase nucleotidyl transferase domain-containing protein</fullName>
    </recommendedName>
</protein>
<dbReference type="Gene3D" id="3.30.460.10">
    <property type="entry name" value="Beta Polymerase, domain 2"/>
    <property type="match status" value="1"/>
</dbReference>
<dbReference type="GO" id="GO:0005524">
    <property type="term" value="F:ATP binding"/>
    <property type="evidence" value="ECO:0007669"/>
    <property type="project" value="UniProtKB-KW"/>
</dbReference>
<dbReference type="GO" id="GO:0016779">
    <property type="term" value="F:nucleotidyltransferase activity"/>
    <property type="evidence" value="ECO:0007669"/>
    <property type="project" value="UniProtKB-KW"/>
</dbReference>
<dbReference type="STRING" id="765420.OSCT_1110"/>
<organism evidence="11 12">
    <name type="scientific">Oscillochloris trichoides DG-6</name>
    <dbReference type="NCBI Taxonomy" id="765420"/>
    <lineage>
        <taxon>Bacteria</taxon>
        <taxon>Bacillati</taxon>
        <taxon>Chloroflexota</taxon>
        <taxon>Chloroflexia</taxon>
        <taxon>Chloroflexales</taxon>
        <taxon>Chloroflexineae</taxon>
        <taxon>Oscillochloridaceae</taxon>
        <taxon>Oscillochloris</taxon>
    </lineage>
</organism>
<evidence type="ECO:0000256" key="5">
    <source>
        <dbReference type="ARBA" id="ARBA00022723"/>
    </source>
</evidence>
<sequence length="96" mass="10563">MEYSELLNAKRSEIFAIATQHGASNLRIFGSVARGEASPTSDIDLLVTLADDRSLLDLVGLWQDLEDLLGCKVDVITERGLHVRIRDRVLSEAVAL</sequence>
<evidence type="ECO:0000259" key="10">
    <source>
        <dbReference type="Pfam" id="PF01909"/>
    </source>
</evidence>
<keyword evidence="4" id="KW-0548">Nucleotidyltransferase</keyword>
<evidence type="ECO:0000256" key="7">
    <source>
        <dbReference type="ARBA" id="ARBA00022840"/>
    </source>
</evidence>
<dbReference type="InterPro" id="IPR002934">
    <property type="entry name" value="Polymerase_NTP_transf_dom"/>
</dbReference>
<dbReference type="HOGENOM" id="CLU_130257_10_2_0"/>
<keyword evidence="8" id="KW-0460">Magnesium</keyword>
<keyword evidence="3" id="KW-0808">Transferase</keyword>
<name>E1ICQ9_9CHLR</name>
<dbReference type="PANTHER" id="PTHR33571">
    <property type="entry name" value="SSL8005 PROTEIN"/>
    <property type="match status" value="1"/>
</dbReference>
<keyword evidence="12" id="KW-1185">Reference proteome</keyword>
<keyword evidence="2" id="KW-1277">Toxin-antitoxin system</keyword>
<dbReference type="InterPro" id="IPR043519">
    <property type="entry name" value="NT_sf"/>
</dbReference>
<evidence type="ECO:0000313" key="12">
    <source>
        <dbReference type="Proteomes" id="UP000054010"/>
    </source>
</evidence>
<feature type="domain" description="Polymerase nucleotidyl transferase" evidence="10">
    <location>
        <begin position="25"/>
        <end position="95"/>
    </location>
</feature>
<dbReference type="PANTHER" id="PTHR33571:SF12">
    <property type="entry name" value="BSL3053 PROTEIN"/>
    <property type="match status" value="1"/>
</dbReference>
<accession>E1ICQ9</accession>
<dbReference type="AlphaFoldDB" id="E1ICQ9"/>
<evidence type="ECO:0000256" key="1">
    <source>
        <dbReference type="ARBA" id="ARBA00001946"/>
    </source>
</evidence>
<dbReference type="Pfam" id="PF01909">
    <property type="entry name" value="NTP_transf_2"/>
    <property type="match status" value="1"/>
</dbReference>
<dbReference type="OrthoDB" id="9809668at2"/>
<gene>
    <name evidence="11" type="ORF">OSCT_1110</name>
</gene>
<dbReference type="GO" id="GO:0046872">
    <property type="term" value="F:metal ion binding"/>
    <property type="evidence" value="ECO:0007669"/>
    <property type="project" value="UniProtKB-KW"/>
</dbReference>
<keyword evidence="5" id="KW-0479">Metal-binding</keyword>